<dbReference type="AlphaFoldDB" id="A0A448YNG3"/>
<dbReference type="Proteomes" id="UP000290900">
    <property type="component" value="Unassembled WGS sequence"/>
</dbReference>
<feature type="repeat" description="TPR" evidence="1">
    <location>
        <begin position="42"/>
        <end position="75"/>
    </location>
</feature>
<gene>
    <name evidence="2" type="ORF">BRENAR_LOCUS3203</name>
</gene>
<evidence type="ECO:0000256" key="1">
    <source>
        <dbReference type="PROSITE-ProRule" id="PRU00339"/>
    </source>
</evidence>
<organism evidence="2 3">
    <name type="scientific">Brettanomyces naardenensis</name>
    <name type="common">Yeast</name>
    <dbReference type="NCBI Taxonomy" id="13370"/>
    <lineage>
        <taxon>Eukaryota</taxon>
        <taxon>Fungi</taxon>
        <taxon>Dikarya</taxon>
        <taxon>Ascomycota</taxon>
        <taxon>Saccharomycotina</taxon>
        <taxon>Pichiomycetes</taxon>
        <taxon>Pichiales</taxon>
        <taxon>Pichiaceae</taxon>
        <taxon>Brettanomyces</taxon>
    </lineage>
</organism>
<dbReference type="InterPro" id="IPR019734">
    <property type="entry name" value="TPR_rpt"/>
</dbReference>
<dbReference type="CDD" id="cd24142">
    <property type="entry name" value="ACL4-like"/>
    <property type="match status" value="1"/>
</dbReference>
<dbReference type="OrthoDB" id="1914839at2759"/>
<dbReference type="InParanoid" id="A0A448YNG3"/>
<dbReference type="FunCoup" id="A0A448YNG3">
    <property type="interactions" value="302"/>
</dbReference>
<sequence length="397" mass="44585">MSQIPELLGSLIAESSLLVGQSQTQEAVDTLRSHFETFQSHPVYLQGLGEALLENGDLEQAYEILTQACKLDPKASQGVEKFLYLGQIVGGKEGVELLEVGVHKLLGQLKSLDEGQSEELRDESDQLLFVAYGTAFGVRRYLLKKLAQGIFSIIEIWMTDLCDEDNSEDECEKWIQKALSLDQENPESWSLLASIRISQCRNNEAVESIAKSWGLFEKKKAFLEDLSNSKELADDTEMDPTEAQMEYIELVDPILTLAKYAMEVGLFDEASVIASSVQDINEQSLEGYYLEGFAYYLNAKRIQNGLSHDDGYLVSRDFKKYPLATEVSEQDESYQLLKNARRALTNGFKLLQIDSVAEDADKDLKHTVHELLKELGGPLLKEKDESGVDESNWESQI</sequence>
<accession>A0A448YNG3</accession>
<keyword evidence="3" id="KW-1185">Reference proteome</keyword>
<dbReference type="Gene3D" id="1.25.40.10">
    <property type="entry name" value="Tetratricopeptide repeat domain"/>
    <property type="match status" value="2"/>
</dbReference>
<protein>
    <submittedName>
        <fullName evidence="2">DEKNAAC103725</fullName>
    </submittedName>
</protein>
<dbReference type="EMBL" id="CAACVR010000023">
    <property type="protein sequence ID" value="VEU22472.1"/>
    <property type="molecule type" value="Genomic_DNA"/>
</dbReference>
<dbReference type="InterPro" id="IPR011990">
    <property type="entry name" value="TPR-like_helical_dom_sf"/>
</dbReference>
<reference evidence="2 3" key="1">
    <citation type="submission" date="2018-12" db="EMBL/GenBank/DDBJ databases">
        <authorList>
            <person name="Tiukova I."/>
            <person name="Dainat J."/>
        </authorList>
    </citation>
    <scope>NUCLEOTIDE SEQUENCE [LARGE SCALE GENOMIC DNA]</scope>
</reference>
<dbReference type="SUPFAM" id="SSF48452">
    <property type="entry name" value="TPR-like"/>
    <property type="match status" value="1"/>
</dbReference>
<dbReference type="PROSITE" id="PS50005">
    <property type="entry name" value="TPR"/>
    <property type="match status" value="1"/>
</dbReference>
<evidence type="ECO:0000313" key="2">
    <source>
        <dbReference type="EMBL" id="VEU22472.1"/>
    </source>
</evidence>
<dbReference type="Pfam" id="PF13181">
    <property type="entry name" value="TPR_8"/>
    <property type="match status" value="1"/>
</dbReference>
<evidence type="ECO:0000313" key="3">
    <source>
        <dbReference type="Proteomes" id="UP000290900"/>
    </source>
</evidence>
<name>A0A448YNG3_BRENA</name>
<proteinExistence type="predicted"/>
<keyword evidence="1" id="KW-0802">TPR repeat</keyword>
<dbReference type="STRING" id="13370.A0A448YNG3"/>